<sequence length="389" mass="43117">MDSKKVLTDASLTDDLVVKILSRVPFKSFCRFKCVCKAWLAFSSDPHYRHKLPKIPTGLFHGCKGAIIFLRIFAASSCATLQHESGGRFLILTLTLTQWITHIKLFLAFDQSWSAQFYVFNFQEKFDEMPIGINKLEVFSSDLSTWIVDAAWSSRIQIFEPRHFIGGVLCVHTAEGDILVLEAMGSAIPPRHFTIELPDVHWSLTYGCFGQSSGLLQCAFPGEDGDTAEVFSLDAHHSYEWSLKRRVSLRDALGRDDFFHNDEWPRWLGYQIVSLDLERGSPLLVEVSQVDTVPAGLQLILPEDMVFGNVGSWAAQLITEPGGKVVSIRDVTGAVKNSNGIDIAMLMKHSAENHGIKGFDGGDTVDPTSLLTEECDVLIPAALGGVINK</sequence>
<dbReference type="SUPFAM" id="SSF51735">
    <property type="entry name" value="NAD(P)-binding Rossmann-fold domains"/>
    <property type="match status" value="1"/>
</dbReference>
<dbReference type="Pfam" id="PF00646">
    <property type="entry name" value="F-box"/>
    <property type="match status" value="1"/>
</dbReference>
<proteinExistence type="predicted"/>
<dbReference type="SUPFAM" id="SSF81383">
    <property type="entry name" value="F-box domain"/>
    <property type="match status" value="1"/>
</dbReference>
<dbReference type="InterPro" id="IPR036291">
    <property type="entry name" value="NAD(P)-bd_dom_sf"/>
</dbReference>
<dbReference type="Gene3D" id="1.20.1280.50">
    <property type="match status" value="1"/>
</dbReference>
<dbReference type="ExpressionAtlas" id="M8BF49">
    <property type="expression patterns" value="baseline"/>
</dbReference>
<evidence type="ECO:0000256" key="1">
    <source>
        <dbReference type="ARBA" id="ARBA00023002"/>
    </source>
</evidence>
<dbReference type="InterPro" id="IPR006096">
    <property type="entry name" value="Glu/Leu/Phe/Val/Trp_DH_C"/>
</dbReference>
<dbReference type="CDD" id="cd22157">
    <property type="entry name" value="F-box_AtFBW1-like"/>
    <property type="match status" value="1"/>
</dbReference>
<reference evidence="3" key="1">
    <citation type="submission" date="2015-06" db="UniProtKB">
        <authorList>
            <consortium name="EnsemblPlants"/>
        </authorList>
    </citation>
    <scope>IDENTIFICATION</scope>
</reference>
<dbReference type="GO" id="GO:0005739">
    <property type="term" value="C:mitochondrion"/>
    <property type="evidence" value="ECO:0007669"/>
    <property type="project" value="TreeGrafter"/>
</dbReference>
<evidence type="ECO:0000256" key="2">
    <source>
        <dbReference type="ARBA" id="ARBA00023027"/>
    </source>
</evidence>
<dbReference type="PANTHER" id="PTHR11606:SF29">
    <property type="entry name" value="GLUTAMATE DEHYDROGENASE 3-RELATED"/>
    <property type="match status" value="1"/>
</dbReference>
<dbReference type="GO" id="GO:0004352">
    <property type="term" value="F:glutamate dehydrogenase (NAD+) activity"/>
    <property type="evidence" value="ECO:0007669"/>
    <property type="project" value="TreeGrafter"/>
</dbReference>
<dbReference type="PANTHER" id="PTHR11606">
    <property type="entry name" value="GLUTAMATE DEHYDROGENASE"/>
    <property type="match status" value="1"/>
</dbReference>
<dbReference type="GO" id="GO:0006538">
    <property type="term" value="P:L-glutamate catabolic process"/>
    <property type="evidence" value="ECO:0007669"/>
    <property type="project" value="TreeGrafter"/>
</dbReference>
<keyword evidence="1" id="KW-0560">Oxidoreductase</keyword>
<keyword evidence="2" id="KW-0520">NAD</keyword>
<protein>
    <submittedName>
        <fullName evidence="3">Glutamate dehydrogenase</fullName>
    </submittedName>
</protein>
<organism evidence="3">
    <name type="scientific">Aegilops tauschii</name>
    <name type="common">Tausch's goatgrass</name>
    <name type="synonym">Aegilops squarrosa</name>
    <dbReference type="NCBI Taxonomy" id="37682"/>
    <lineage>
        <taxon>Eukaryota</taxon>
        <taxon>Viridiplantae</taxon>
        <taxon>Streptophyta</taxon>
        <taxon>Embryophyta</taxon>
        <taxon>Tracheophyta</taxon>
        <taxon>Spermatophyta</taxon>
        <taxon>Magnoliopsida</taxon>
        <taxon>Liliopsida</taxon>
        <taxon>Poales</taxon>
        <taxon>Poaceae</taxon>
        <taxon>BOP clade</taxon>
        <taxon>Pooideae</taxon>
        <taxon>Triticodae</taxon>
        <taxon>Triticeae</taxon>
        <taxon>Triticinae</taxon>
        <taxon>Aegilops</taxon>
    </lineage>
</organism>
<dbReference type="InterPro" id="IPR001810">
    <property type="entry name" value="F-box_dom"/>
</dbReference>
<dbReference type="InterPro" id="IPR036047">
    <property type="entry name" value="F-box-like_dom_sf"/>
</dbReference>
<accession>M8BF49</accession>
<dbReference type="AlphaFoldDB" id="M8BF49"/>
<name>M8BF49_AEGTA</name>
<evidence type="ECO:0000313" key="3">
    <source>
        <dbReference type="EnsemblPlants" id="EMT12591"/>
    </source>
</evidence>
<dbReference type="EnsemblPlants" id="EMT12591">
    <property type="protein sequence ID" value="EMT12591"/>
    <property type="gene ID" value="F775_13707"/>
</dbReference>
<dbReference type="Pfam" id="PF00208">
    <property type="entry name" value="ELFV_dehydrog"/>
    <property type="match status" value="1"/>
</dbReference>
<dbReference type="SMART" id="SM00256">
    <property type="entry name" value="FBOX"/>
    <property type="match status" value="1"/>
</dbReference>
<dbReference type="Gene3D" id="3.40.50.720">
    <property type="entry name" value="NAD(P)-binding Rossmann-like Domain"/>
    <property type="match status" value="1"/>
</dbReference>